<comment type="caution">
    <text evidence="2">The sequence shown here is derived from an EMBL/GenBank/DDBJ whole genome shotgun (WGS) entry which is preliminary data.</text>
</comment>
<dbReference type="RefSeq" id="WP_200748780.1">
    <property type="nucleotide sequence ID" value="NZ_JAEOAH010000008.1"/>
</dbReference>
<sequence length="93" mass="10558">MEDLFQLVETDERVQHNSLKFLAQVLGLSHIIAAITIVVLLLMNQSTIQTEFILYYIVGILFLTMTIGYRLLENYKKGAVTQTNTLVPTIDTI</sequence>
<feature type="transmembrane region" description="Helical" evidence="1">
    <location>
        <begin position="53"/>
        <end position="72"/>
    </location>
</feature>
<keyword evidence="1" id="KW-1133">Transmembrane helix</keyword>
<keyword evidence="1" id="KW-0472">Membrane</keyword>
<accession>A0ABS1H6H1</accession>
<evidence type="ECO:0000313" key="2">
    <source>
        <dbReference type="EMBL" id="MBK3495001.1"/>
    </source>
</evidence>
<dbReference type="EMBL" id="JAEOAH010000008">
    <property type="protein sequence ID" value="MBK3495001.1"/>
    <property type="molecule type" value="Genomic_DNA"/>
</dbReference>
<dbReference type="Proteomes" id="UP000618943">
    <property type="component" value="Unassembled WGS sequence"/>
</dbReference>
<name>A0ABS1H6H1_9BACL</name>
<keyword evidence="3" id="KW-1185">Reference proteome</keyword>
<protein>
    <submittedName>
        <fullName evidence="2">Uncharacterized protein</fullName>
    </submittedName>
</protein>
<evidence type="ECO:0000313" key="3">
    <source>
        <dbReference type="Proteomes" id="UP000618943"/>
    </source>
</evidence>
<reference evidence="2 3" key="1">
    <citation type="submission" date="2020-12" db="EMBL/GenBank/DDBJ databases">
        <title>YIM B01967 draft genome.</title>
        <authorList>
            <person name="Yan X."/>
        </authorList>
    </citation>
    <scope>NUCLEOTIDE SEQUENCE [LARGE SCALE GENOMIC DNA]</scope>
    <source>
        <strain evidence="2 3">YIM B01967</strain>
    </source>
</reference>
<feature type="transmembrane region" description="Helical" evidence="1">
    <location>
        <begin position="21"/>
        <end position="41"/>
    </location>
</feature>
<keyword evidence="1" id="KW-0812">Transmembrane</keyword>
<evidence type="ECO:0000256" key="1">
    <source>
        <dbReference type="SAM" id="Phobius"/>
    </source>
</evidence>
<organism evidence="2 3">
    <name type="scientific">Viridibacillus soli</name>
    <dbReference type="NCBI Taxonomy" id="2798301"/>
    <lineage>
        <taxon>Bacteria</taxon>
        <taxon>Bacillati</taxon>
        <taxon>Bacillota</taxon>
        <taxon>Bacilli</taxon>
        <taxon>Bacillales</taxon>
        <taxon>Caryophanaceae</taxon>
        <taxon>Viridibacillus</taxon>
    </lineage>
</organism>
<gene>
    <name evidence="2" type="ORF">JFL43_09030</name>
</gene>
<proteinExistence type="predicted"/>